<dbReference type="AlphaFoldDB" id="A0A0D6MD99"/>
<proteinExistence type="inferred from homology"/>
<evidence type="ECO:0000256" key="5">
    <source>
        <dbReference type="ARBA" id="ARBA00011117"/>
    </source>
</evidence>
<comment type="subcellular location">
    <subcellularLocation>
        <location evidence="2">Cytoplasm</location>
    </subcellularLocation>
    <subcellularLocation>
        <location evidence="3">Nucleus</location>
        <location evidence="3">Nucleolus</location>
    </subcellularLocation>
</comment>
<dbReference type="Gene3D" id="2.120.10.80">
    <property type="entry name" value="Kelch-type beta propeller"/>
    <property type="match status" value="2"/>
</dbReference>
<keyword evidence="13" id="KW-0687">Ribonucleoprotein</keyword>
<dbReference type="GO" id="GO:0030684">
    <property type="term" value="C:preribosome"/>
    <property type="evidence" value="ECO:0007669"/>
    <property type="project" value="UniProtKB-ARBA"/>
</dbReference>
<evidence type="ECO:0000313" key="14">
    <source>
        <dbReference type="Proteomes" id="UP000054495"/>
    </source>
</evidence>
<evidence type="ECO:0000256" key="8">
    <source>
        <dbReference type="ARBA" id="ARBA00022737"/>
    </source>
</evidence>
<dbReference type="Gene3D" id="3.90.105.20">
    <property type="match status" value="1"/>
</dbReference>
<dbReference type="InterPro" id="IPR006652">
    <property type="entry name" value="Kelch_1"/>
</dbReference>
<evidence type="ECO:0000259" key="12">
    <source>
        <dbReference type="PROSITE" id="PS50097"/>
    </source>
</evidence>
<dbReference type="PANTHER" id="PTHR24412:SF497">
    <property type="entry name" value="KELCH-LIKE PROTEIN 18"/>
    <property type="match status" value="1"/>
</dbReference>
<dbReference type="FunFam" id="3.30.70.1730:FF:000005">
    <property type="entry name" value="Ribosome assembly factor mrt4"/>
    <property type="match status" value="1"/>
</dbReference>
<evidence type="ECO:0000256" key="1">
    <source>
        <dbReference type="ARBA" id="ARBA00004046"/>
    </source>
</evidence>
<reference evidence="13 14" key="1">
    <citation type="submission" date="2013-05" db="EMBL/GenBank/DDBJ databases">
        <title>Draft genome of the parasitic nematode Anyclostoma ceylanicum.</title>
        <authorList>
            <person name="Mitreva M."/>
        </authorList>
    </citation>
    <scope>NUCLEOTIDE SEQUENCE [LARGE SCALE GENOMIC DNA]</scope>
</reference>
<comment type="function">
    <text evidence="1">Component of the ribosome assembly machinery. Nuclear paralog of the ribosomal protein P0, it binds pre-60S subunits at an early stage of assembly in the nucleolus, and is replaced by P0 in cytoplasmic pre-60S subunits and mature 80S ribosomes.</text>
</comment>
<evidence type="ECO:0000256" key="9">
    <source>
        <dbReference type="ARBA" id="ARBA00023242"/>
    </source>
</evidence>
<dbReference type="SMART" id="SM00225">
    <property type="entry name" value="BTB"/>
    <property type="match status" value="1"/>
</dbReference>
<keyword evidence="11" id="KW-0472">Membrane</keyword>
<dbReference type="SUPFAM" id="SSF117281">
    <property type="entry name" value="Kelch motif"/>
    <property type="match status" value="2"/>
</dbReference>
<dbReference type="InterPro" id="IPR043164">
    <property type="entry name" value="Ribosomal_uL10-like_insert_sf"/>
</dbReference>
<dbReference type="InterPro" id="IPR033867">
    <property type="entry name" value="Mrt4"/>
</dbReference>
<keyword evidence="6" id="KW-0880">Kelch repeat</keyword>
<dbReference type="FunFam" id="1.25.40.420:FF:000001">
    <property type="entry name" value="Kelch-like family member 12"/>
    <property type="match status" value="1"/>
</dbReference>
<evidence type="ECO:0000256" key="7">
    <source>
        <dbReference type="ARBA" id="ARBA00022490"/>
    </source>
</evidence>
<comment type="similarity">
    <text evidence="4">Belongs to the universal ribosomal protein uL10 family.</text>
</comment>
<dbReference type="InterPro" id="IPR015915">
    <property type="entry name" value="Kelch-typ_b-propeller"/>
</dbReference>
<keyword evidence="11" id="KW-1133">Transmembrane helix</keyword>
<sequence length="850" mass="94990">MSVDSKVSGLRFTLCTEDDDDIICIDQKQSLFSQAFAALNELRCNGQLCDIVLVVEGRKISAHRVVLAASIPYFRVMFTAEMLEANQTEVVLQELDYETLEQLVSFAYCGELRISAGNVQSIMIGANFLQLDGVAEKCAEYLQTRLHTSNALAIRAFCSALGCRAVVAAADRFVQKHFMCVSRCEEFLQLSVDDVVELLCMDGLYVESEEAVFEAAFRWIQHDREKRKKYASSKARLNLDKEPQHDNGVFDATDDQTTVPLHNVRLLACVRLPLLKPSFLADEVAGHQLIRGDLACRDLVDEAKDYHLIPERRPYLRSFRTKARCCNDVPGLMFAIGKLMIIFFSSIYLLLLFFLGGLSTGGDSLSTVEMYDPLTKRWTPVRSMTSFRSRVGIAVHDRKIYAIGGFNGHDRLKIVESYDYNKNEWTPVAPLTKKRSALAAAFFHGKLYVCGGYDGITSLATVEASSLVSDVYCPEKNTWELGEAMTKQRSAAGVAVLDGYLYVMGGHDGMSIFSSVERFSPEKGQWEAVPSMLSKRCRLGATTLNGKIYVCGGYDGAQFLNSVECFDPTTMRWSPVTPMNIKRSRVSLVANANAIYAIAGYDGMSNLSSMEVYREETDQWELATPLGSHEGGVGVVSLTKVKKKTRETKEALIKEVRASVDKYKNLFVFNIEDMRSTHFIQVRQRFKTNSRFFFGKNNVMAIALGKDASSEYAPELHLVSKQLQGQCGLMFTLLSKAKVTSILKEMSFADHARAGHIARETISIPEGPLPQFAFSMEPQLRKLGLPTKLEKGTIVLYQDYEICKAGEPITAEQAKILKLFDYKLAEFKINLVSQWDKEQGYSSLGKSKNA</sequence>
<evidence type="ECO:0000256" key="6">
    <source>
        <dbReference type="ARBA" id="ARBA00022441"/>
    </source>
</evidence>
<accession>A0A0D6MD99</accession>
<evidence type="ECO:0000256" key="4">
    <source>
        <dbReference type="ARBA" id="ARBA00008889"/>
    </source>
</evidence>
<feature type="transmembrane region" description="Helical" evidence="11">
    <location>
        <begin position="332"/>
        <end position="355"/>
    </location>
</feature>
<dbReference type="InterPro" id="IPR011705">
    <property type="entry name" value="BACK"/>
</dbReference>
<dbReference type="GO" id="GO:0005737">
    <property type="term" value="C:cytoplasm"/>
    <property type="evidence" value="ECO:0007669"/>
    <property type="project" value="UniProtKB-SubCell"/>
</dbReference>
<evidence type="ECO:0000313" key="13">
    <source>
        <dbReference type="EMBL" id="EPB80292.1"/>
    </source>
</evidence>
<dbReference type="SUPFAM" id="SSF54695">
    <property type="entry name" value="POZ domain"/>
    <property type="match status" value="1"/>
</dbReference>
<dbReference type="InterPro" id="IPR000210">
    <property type="entry name" value="BTB/POZ_dom"/>
</dbReference>
<dbReference type="Pfam" id="PF07707">
    <property type="entry name" value="BACK"/>
    <property type="match status" value="1"/>
</dbReference>
<evidence type="ECO:0000256" key="3">
    <source>
        <dbReference type="ARBA" id="ARBA00004604"/>
    </source>
</evidence>
<gene>
    <name evidence="13" type="ORF">ANCCEY_00694</name>
</gene>
<keyword evidence="8" id="KW-0677">Repeat</keyword>
<feature type="domain" description="BTB" evidence="12">
    <location>
        <begin position="49"/>
        <end position="116"/>
    </location>
</feature>
<evidence type="ECO:0000256" key="11">
    <source>
        <dbReference type="SAM" id="Phobius"/>
    </source>
</evidence>
<dbReference type="Proteomes" id="UP000054495">
    <property type="component" value="Unassembled WGS sequence"/>
</dbReference>
<dbReference type="SUPFAM" id="SSF160369">
    <property type="entry name" value="Ribosomal protein L10-like"/>
    <property type="match status" value="1"/>
</dbReference>
<evidence type="ECO:0000256" key="10">
    <source>
        <dbReference type="ARBA" id="ARBA00032578"/>
    </source>
</evidence>
<dbReference type="InterPro" id="IPR011333">
    <property type="entry name" value="SKP1/BTB/POZ_sf"/>
</dbReference>
<dbReference type="GO" id="GO:0000027">
    <property type="term" value="P:ribosomal large subunit assembly"/>
    <property type="evidence" value="ECO:0007669"/>
    <property type="project" value="InterPro"/>
</dbReference>
<dbReference type="Pfam" id="PF01344">
    <property type="entry name" value="Kelch_1"/>
    <property type="match status" value="2"/>
</dbReference>
<dbReference type="Gene3D" id="3.30.710.10">
    <property type="entry name" value="Potassium Channel Kv1.1, Chain A"/>
    <property type="match status" value="1"/>
</dbReference>
<dbReference type="SMART" id="SM00612">
    <property type="entry name" value="Kelch"/>
    <property type="match status" value="6"/>
</dbReference>
<dbReference type="Gene3D" id="1.25.40.420">
    <property type="match status" value="1"/>
</dbReference>
<organism evidence="13 14">
    <name type="scientific">Ancylostoma ceylanicum</name>
    <dbReference type="NCBI Taxonomy" id="53326"/>
    <lineage>
        <taxon>Eukaryota</taxon>
        <taxon>Metazoa</taxon>
        <taxon>Ecdysozoa</taxon>
        <taxon>Nematoda</taxon>
        <taxon>Chromadorea</taxon>
        <taxon>Rhabditida</taxon>
        <taxon>Rhabditina</taxon>
        <taxon>Rhabditomorpha</taxon>
        <taxon>Strongyloidea</taxon>
        <taxon>Ancylostomatidae</taxon>
        <taxon>Ancylostomatinae</taxon>
        <taxon>Ancylostoma</taxon>
    </lineage>
</organism>
<name>A0A0D6MD99_9BILA</name>
<dbReference type="EMBL" id="KE124782">
    <property type="protein sequence ID" value="EPB80292.1"/>
    <property type="molecule type" value="Genomic_DNA"/>
</dbReference>
<evidence type="ECO:0000256" key="2">
    <source>
        <dbReference type="ARBA" id="ARBA00004496"/>
    </source>
</evidence>
<comment type="subunit">
    <text evidence="5">Associates with the pre-60S ribosomal particle.</text>
</comment>
<dbReference type="InterPro" id="IPR043141">
    <property type="entry name" value="Ribosomal_uL10-like_sf"/>
</dbReference>
<keyword evidence="7" id="KW-0963">Cytoplasm</keyword>
<dbReference type="GO" id="GO:0005730">
    <property type="term" value="C:nucleolus"/>
    <property type="evidence" value="ECO:0007669"/>
    <property type="project" value="UniProtKB-SubCell"/>
</dbReference>
<keyword evidence="13" id="KW-0689">Ribosomal protein</keyword>
<dbReference type="InterPro" id="IPR040637">
    <property type="entry name" value="Ribosomal_uL10-like_insert"/>
</dbReference>
<dbReference type="Pfam" id="PF00651">
    <property type="entry name" value="BTB"/>
    <property type="match status" value="1"/>
</dbReference>
<dbReference type="PRINTS" id="PR00501">
    <property type="entry name" value="KELCHREPEAT"/>
</dbReference>
<dbReference type="Pfam" id="PF00466">
    <property type="entry name" value="Ribosomal_L10"/>
    <property type="match status" value="1"/>
</dbReference>
<dbReference type="GO" id="GO:0005840">
    <property type="term" value="C:ribosome"/>
    <property type="evidence" value="ECO:0007669"/>
    <property type="project" value="UniProtKB-KW"/>
</dbReference>
<dbReference type="SMART" id="SM00875">
    <property type="entry name" value="BACK"/>
    <property type="match status" value="1"/>
</dbReference>
<dbReference type="PANTHER" id="PTHR24412">
    <property type="entry name" value="KELCH PROTEIN"/>
    <property type="match status" value="1"/>
</dbReference>
<dbReference type="PROSITE" id="PS50097">
    <property type="entry name" value="BTB"/>
    <property type="match status" value="1"/>
</dbReference>
<dbReference type="CDD" id="cd05796">
    <property type="entry name" value="Ribosomal_P0_like"/>
    <property type="match status" value="1"/>
</dbReference>
<dbReference type="InterPro" id="IPR001790">
    <property type="entry name" value="Ribosomal_uL10"/>
</dbReference>
<keyword evidence="14" id="KW-1185">Reference proteome</keyword>
<dbReference type="Pfam" id="PF24681">
    <property type="entry name" value="Kelch_KLHDC2_KLHL20_DRC7"/>
    <property type="match status" value="1"/>
</dbReference>
<keyword evidence="11" id="KW-0812">Transmembrane</keyword>
<dbReference type="Gene3D" id="3.30.70.1730">
    <property type="match status" value="1"/>
</dbReference>
<keyword evidence="9" id="KW-0539">Nucleus</keyword>
<dbReference type="Pfam" id="PF17777">
    <property type="entry name" value="RL10P_insert"/>
    <property type="match status" value="1"/>
</dbReference>
<dbReference type="FunFam" id="3.90.105.20:FF:000003">
    <property type="entry name" value="Ribosome assembly factor mrt4"/>
    <property type="match status" value="1"/>
</dbReference>
<protein>
    <recommendedName>
        <fullName evidence="10">mRNA turnover protein 4</fullName>
    </recommendedName>
</protein>